<evidence type="ECO:0000256" key="1">
    <source>
        <dbReference type="SAM" id="MobiDB-lite"/>
    </source>
</evidence>
<dbReference type="AlphaFoldDB" id="A0AAN8SAC2"/>
<feature type="compositionally biased region" description="Polar residues" evidence="1">
    <location>
        <begin position="17"/>
        <end position="38"/>
    </location>
</feature>
<evidence type="ECO:0000313" key="3">
    <source>
        <dbReference type="Proteomes" id="UP001372834"/>
    </source>
</evidence>
<evidence type="ECO:0000313" key="2">
    <source>
        <dbReference type="EMBL" id="KAK6640006.1"/>
    </source>
</evidence>
<organism evidence="2 3">
    <name type="scientific">Polyplax serrata</name>
    <name type="common">Common mouse louse</name>
    <dbReference type="NCBI Taxonomy" id="468196"/>
    <lineage>
        <taxon>Eukaryota</taxon>
        <taxon>Metazoa</taxon>
        <taxon>Ecdysozoa</taxon>
        <taxon>Arthropoda</taxon>
        <taxon>Hexapoda</taxon>
        <taxon>Insecta</taxon>
        <taxon>Pterygota</taxon>
        <taxon>Neoptera</taxon>
        <taxon>Paraneoptera</taxon>
        <taxon>Psocodea</taxon>
        <taxon>Troctomorpha</taxon>
        <taxon>Phthiraptera</taxon>
        <taxon>Anoplura</taxon>
        <taxon>Polyplacidae</taxon>
        <taxon>Polyplax</taxon>
    </lineage>
</organism>
<accession>A0AAN8SAC2</accession>
<sequence>MRIQKKPQVGSCGIAKNRTTTFEGSHKSTSATYQPSRHMQAQTYTHTGPLMSKNFNGTAVFPEEPVTTPLTPVDISTVDKSTSVRFDGLQVAATERRVKQFLKIAKKESKRERRKTFQLISSAINGPDN</sequence>
<protein>
    <submittedName>
        <fullName evidence="2">Uncharacterized protein</fullName>
    </submittedName>
</protein>
<dbReference type="EMBL" id="JAWJWE010000003">
    <property type="protein sequence ID" value="KAK6640006.1"/>
    <property type="molecule type" value="Genomic_DNA"/>
</dbReference>
<comment type="caution">
    <text evidence="2">The sequence shown here is derived from an EMBL/GenBank/DDBJ whole genome shotgun (WGS) entry which is preliminary data.</text>
</comment>
<reference evidence="2 3" key="1">
    <citation type="submission" date="2023-10" db="EMBL/GenBank/DDBJ databases">
        <title>Genomes of two closely related lineages of the louse Polyplax serrata with different host specificities.</title>
        <authorList>
            <person name="Martinu J."/>
            <person name="Tarabai H."/>
            <person name="Stefka J."/>
            <person name="Hypsa V."/>
        </authorList>
    </citation>
    <scope>NUCLEOTIDE SEQUENCE [LARGE SCALE GENOMIC DNA]</scope>
    <source>
        <strain evidence="2">HR10_N</strain>
    </source>
</reference>
<proteinExistence type="predicted"/>
<feature type="region of interest" description="Disordered" evidence="1">
    <location>
        <begin position="1"/>
        <end position="38"/>
    </location>
</feature>
<dbReference type="Proteomes" id="UP001372834">
    <property type="component" value="Unassembled WGS sequence"/>
</dbReference>
<name>A0AAN8SAC2_POLSC</name>
<gene>
    <name evidence="2" type="ORF">RUM43_008283</name>
</gene>